<protein>
    <submittedName>
        <fullName evidence="1">Uncharacterized protein</fullName>
    </submittedName>
</protein>
<sequence length="401" mass="43844">MSISDAAKGRFGAYAGKQKYGASRHEFLVDWNGVRMTMQNDRGGIAKDVYDNGTRCTDLYAILHQILKEELSSKVKAAVPTPLVSTEWTMAYVLMEARTTRMLLVNPAPQLKVLAESISNDHALKVVYPKEFKFNAFKAVLTAAWTSWLNGDWNLTVRDEKAKKTTAGATEGTQEDTLANSLMTAAKKNLLAMTMLWKQRAQAVACLVEPVLADTFVKADIETMLRYPVFGEEVMTKLKATEVDLRNFAIACYPLEKDRVAVESAYEAGEPPLVVKIQSDLLLVRRPSAQEGNRAGGVVGALGQVPGSDRYSGCHSCGSASYLERDCVAKTSSRTVPQGAAQKFKKRKKEALKRKWDEAAVVVALKHVSKDGAKDAVVSNKSNDKVSVVASATNFVTPGQE</sequence>
<keyword evidence="2" id="KW-1185">Reference proteome</keyword>
<proteinExistence type="predicted"/>
<dbReference type="Proteomes" id="UP000054560">
    <property type="component" value="Unassembled WGS sequence"/>
</dbReference>
<name>A0A0L0FV05_9EUKA</name>
<dbReference type="AlphaFoldDB" id="A0A0L0FV05"/>
<dbReference type="EMBL" id="KQ242157">
    <property type="protein sequence ID" value="KNC80396.1"/>
    <property type="molecule type" value="Genomic_DNA"/>
</dbReference>
<evidence type="ECO:0000313" key="2">
    <source>
        <dbReference type="Proteomes" id="UP000054560"/>
    </source>
</evidence>
<dbReference type="GeneID" id="25907743"/>
<organism evidence="1 2">
    <name type="scientific">Sphaeroforma arctica JP610</name>
    <dbReference type="NCBI Taxonomy" id="667725"/>
    <lineage>
        <taxon>Eukaryota</taxon>
        <taxon>Ichthyosporea</taxon>
        <taxon>Ichthyophonida</taxon>
        <taxon>Sphaeroforma</taxon>
    </lineage>
</organism>
<accession>A0A0L0FV05</accession>
<gene>
    <name evidence="1" type="ORF">SARC_07239</name>
</gene>
<dbReference type="RefSeq" id="XP_014154298.1">
    <property type="nucleotide sequence ID" value="XM_014298823.1"/>
</dbReference>
<evidence type="ECO:0000313" key="1">
    <source>
        <dbReference type="EMBL" id="KNC80396.1"/>
    </source>
</evidence>
<reference evidence="1 2" key="1">
    <citation type="submission" date="2011-02" db="EMBL/GenBank/DDBJ databases">
        <title>The Genome Sequence of Sphaeroforma arctica JP610.</title>
        <authorList>
            <consortium name="The Broad Institute Genome Sequencing Platform"/>
            <person name="Russ C."/>
            <person name="Cuomo C."/>
            <person name="Young S.K."/>
            <person name="Zeng Q."/>
            <person name="Gargeya S."/>
            <person name="Alvarado L."/>
            <person name="Berlin A."/>
            <person name="Chapman S.B."/>
            <person name="Chen Z."/>
            <person name="Freedman E."/>
            <person name="Gellesch M."/>
            <person name="Goldberg J."/>
            <person name="Griggs A."/>
            <person name="Gujja S."/>
            <person name="Heilman E."/>
            <person name="Heiman D."/>
            <person name="Howarth C."/>
            <person name="Mehta T."/>
            <person name="Neiman D."/>
            <person name="Pearson M."/>
            <person name="Roberts A."/>
            <person name="Saif S."/>
            <person name="Shea T."/>
            <person name="Shenoy N."/>
            <person name="Sisk P."/>
            <person name="Stolte C."/>
            <person name="Sykes S."/>
            <person name="White J."/>
            <person name="Yandava C."/>
            <person name="Burger G."/>
            <person name="Gray M.W."/>
            <person name="Holland P.W.H."/>
            <person name="King N."/>
            <person name="Lang F.B.F."/>
            <person name="Roger A.J."/>
            <person name="Ruiz-Trillo I."/>
            <person name="Haas B."/>
            <person name="Nusbaum C."/>
            <person name="Birren B."/>
        </authorList>
    </citation>
    <scope>NUCLEOTIDE SEQUENCE [LARGE SCALE GENOMIC DNA]</scope>
    <source>
        <strain evidence="1 2">JP610</strain>
    </source>
</reference>